<dbReference type="PANTHER" id="PTHR40099:SF1">
    <property type="entry name" value="ACETOLACTATE SYNTHASE, SMALL SUBUNIT"/>
    <property type="match status" value="1"/>
</dbReference>
<dbReference type="PROSITE" id="PS51671">
    <property type="entry name" value="ACT"/>
    <property type="match status" value="1"/>
</dbReference>
<dbReference type="SUPFAM" id="SSF55021">
    <property type="entry name" value="ACT-like"/>
    <property type="match status" value="2"/>
</dbReference>
<dbReference type="RefSeq" id="WP_092218668.1">
    <property type="nucleotide sequence ID" value="NZ_FNJI01000001.1"/>
</dbReference>
<keyword evidence="3" id="KW-1185">Reference proteome</keyword>
<dbReference type="STRING" id="91360.SAMN05660330_00095"/>
<name>A0A1H0IZZ8_9BACT</name>
<dbReference type="Gene3D" id="3.30.2130.10">
    <property type="entry name" value="VC0802-like"/>
    <property type="match status" value="1"/>
</dbReference>
<dbReference type="Pfam" id="PF19571">
    <property type="entry name" value="ACT_8"/>
    <property type="match status" value="1"/>
</dbReference>
<dbReference type="OrthoDB" id="9790662at2"/>
<feature type="domain" description="ACT" evidence="1">
    <location>
        <begin position="5"/>
        <end position="74"/>
    </location>
</feature>
<evidence type="ECO:0000259" key="1">
    <source>
        <dbReference type="PROSITE" id="PS51671"/>
    </source>
</evidence>
<gene>
    <name evidence="2" type="ORF">SAMN05660330_00095</name>
</gene>
<sequence>MLVEQIAVFLENKSGRLAEITTVLADAGVNIRALSVADTADFGILRLIVDKVEKAKEVLRDKGFTVGKTHVIAVEVEDRTGGLAKVLSCLKEANINVEYMYAFVNRTGENAVLIFRFEKMEEAIKTLKKGGFTIISREQICAL</sequence>
<evidence type="ECO:0000313" key="2">
    <source>
        <dbReference type="EMBL" id="SDO37026.1"/>
    </source>
</evidence>
<dbReference type="InterPro" id="IPR045739">
    <property type="entry name" value="ACT_dom_pair"/>
</dbReference>
<dbReference type="PANTHER" id="PTHR40099">
    <property type="entry name" value="ACETOLACTATE SYNTHASE, SMALL SUBUNIT"/>
    <property type="match status" value="1"/>
</dbReference>
<dbReference type="EMBL" id="FNJI01000001">
    <property type="protein sequence ID" value="SDO37026.1"/>
    <property type="molecule type" value="Genomic_DNA"/>
</dbReference>
<dbReference type="InterPro" id="IPR045865">
    <property type="entry name" value="ACT-like_dom_sf"/>
</dbReference>
<proteinExistence type="predicted"/>
<dbReference type="Proteomes" id="UP000199073">
    <property type="component" value="Unassembled WGS sequence"/>
</dbReference>
<organism evidence="2 3">
    <name type="scientific">Desulforhopalus singaporensis</name>
    <dbReference type="NCBI Taxonomy" id="91360"/>
    <lineage>
        <taxon>Bacteria</taxon>
        <taxon>Pseudomonadati</taxon>
        <taxon>Thermodesulfobacteriota</taxon>
        <taxon>Desulfobulbia</taxon>
        <taxon>Desulfobulbales</taxon>
        <taxon>Desulfocapsaceae</taxon>
        <taxon>Desulforhopalus</taxon>
    </lineage>
</organism>
<dbReference type="InterPro" id="IPR002912">
    <property type="entry name" value="ACT_dom"/>
</dbReference>
<accession>A0A1H0IZZ8</accession>
<reference evidence="2 3" key="1">
    <citation type="submission" date="2016-10" db="EMBL/GenBank/DDBJ databases">
        <authorList>
            <person name="de Groot N.N."/>
        </authorList>
    </citation>
    <scope>NUCLEOTIDE SEQUENCE [LARGE SCALE GENOMIC DNA]</scope>
    <source>
        <strain evidence="2 3">DSM 12130</strain>
    </source>
</reference>
<dbReference type="CDD" id="cd04908">
    <property type="entry name" value="ACT_Bt0572_1"/>
    <property type="match status" value="1"/>
</dbReference>
<dbReference type="AlphaFoldDB" id="A0A1H0IZZ8"/>
<dbReference type="CDD" id="cd04882">
    <property type="entry name" value="ACT_Bt0572_2"/>
    <property type="match status" value="1"/>
</dbReference>
<evidence type="ECO:0000313" key="3">
    <source>
        <dbReference type="Proteomes" id="UP000199073"/>
    </source>
</evidence>
<protein>
    <submittedName>
        <fullName evidence="2">ACT domain protein</fullName>
    </submittedName>
</protein>